<protein>
    <submittedName>
        <fullName evidence="2">Efflux RND transporter periplasmic adaptor subunit</fullName>
    </submittedName>
</protein>
<dbReference type="SUPFAM" id="SSF111369">
    <property type="entry name" value="HlyD-like secretion proteins"/>
    <property type="match status" value="1"/>
</dbReference>
<keyword evidence="3" id="KW-1185">Reference proteome</keyword>
<dbReference type="EMBL" id="CP076130">
    <property type="protein sequence ID" value="QWG10678.1"/>
    <property type="molecule type" value="Genomic_DNA"/>
</dbReference>
<evidence type="ECO:0000313" key="2">
    <source>
        <dbReference type="EMBL" id="QWG10678.1"/>
    </source>
</evidence>
<dbReference type="Gene3D" id="2.40.30.170">
    <property type="match status" value="1"/>
</dbReference>
<dbReference type="PANTHER" id="PTHR30469:SF15">
    <property type="entry name" value="HLYD FAMILY OF SECRETION PROTEINS"/>
    <property type="match status" value="1"/>
</dbReference>
<gene>
    <name evidence="2" type="ORF">KM029_25175</name>
</gene>
<name>A0ABX8H449_9BACT</name>
<dbReference type="RefSeq" id="WP_144077169.1">
    <property type="nucleotide sequence ID" value="NZ_CP076130.1"/>
</dbReference>
<organism evidence="2 3">
    <name type="scientific">Flammeovirga kamogawensis</name>
    <dbReference type="NCBI Taxonomy" id="373891"/>
    <lineage>
        <taxon>Bacteria</taxon>
        <taxon>Pseudomonadati</taxon>
        <taxon>Bacteroidota</taxon>
        <taxon>Cytophagia</taxon>
        <taxon>Cytophagales</taxon>
        <taxon>Flammeovirgaceae</taxon>
        <taxon>Flammeovirga</taxon>
    </lineage>
</organism>
<dbReference type="PANTHER" id="PTHR30469">
    <property type="entry name" value="MULTIDRUG RESISTANCE PROTEIN MDTA"/>
    <property type="match status" value="1"/>
</dbReference>
<dbReference type="Proteomes" id="UP000682802">
    <property type="component" value="Plasmid p1"/>
</dbReference>
<dbReference type="InterPro" id="IPR006143">
    <property type="entry name" value="RND_pump_MFP"/>
</dbReference>
<accession>A0ABX8H449</accession>
<dbReference type="NCBIfam" id="TIGR01730">
    <property type="entry name" value="RND_mfp"/>
    <property type="match status" value="1"/>
</dbReference>
<dbReference type="Gene3D" id="1.10.287.470">
    <property type="entry name" value="Helix hairpin bin"/>
    <property type="match status" value="1"/>
</dbReference>
<keyword evidence="2" id="KW-0614">Plasmid</keyword>
<reference evidence="2 3" key="1">
    <citation type="submission" date="2021-05" db="EMBL/GenBank/DDBJ databases">
        <title>Comparative genomic studies on the polysaccharide-degrading batcterial strains of the Flammeovirga genus.</title>
        <authorList>
            <person name="Zewei F."/>
            <person name="Zheng Z."/>
            <person name="Yu L."/>
            <person name="Ruyue G."/>
            <person name="Yanhong M."/>
            <person name="Yuanyuan C."/>
            <person name="Jingyan G."/>
            <person name="Wenjun H."/>
        </authorList>
    </citation>
    <scope>NUCLEOTIDE SEQUENCE [LARGE SCALE GENOMIC DNA]</scope>
    <source>
        <strain evidence="2 3">YS10</strain>
        <plasmid evidence="2 3">p1</plasmid>
    </source>
</reference>
<geneLocation type="plasmid" evidence="2 3">
    <name>p1</name>
</geneLocation>
<comment type="similarity">
    <text evidence="1">Belongs to the membrane fusion protein (MFP) (TC 8.A.1) family.</text>
</comment>
<dbReference type="PROSITE" id="PS51257">
    <property type="entry name" value="PROKAR_LIPOPROTEIN"/>
    <property type="match status" value="1"/>
</dbReference>
<evidence type="ECO:0000313" key="3">
    <source>
        <dbReference type="Proteomes" id="UP000682802"/>
    </source>
</evidence>
<sequence>MKNQKYIIAAFVFFLSLGIFTGCGNSTEEKVATAVQPIAVSTYTITNEAIATENSYAAEIKSEQITQLSTKLMGRIYSFNFEAGDLVPKGKVIARIESAGIQSSKARIHAQVEMAEVGLKNAEKDFERITKLHQLGSATDKELDDITTHFLSAKAQLISAKKAEDEVNANLSYTLIKAPYNGVITKKYMTGGDMATPGMPIVEFASSASFKAMATIPSAKINQFKKGETAHFIVDANGKTYTGKVKRIVPSGGYNGGQFKVEFTLDSQKGLTNGLYAKVTTAQEVTEKILVPTESLYVKGQLTGLFLVNMQKEASLTWVRLGKKYGDKIEVLSGVQSGDIVITPLPTTIYDGQPVKYSSQK</sequence>
<evidence type="ECO:0000256" key="1">
    <source>
        <dbReference type="ARBA" id="ARBA00009477"/>
    </source>
</evidence>
<proteinExistence type="inferred from homology"/>
<dbReference type="Gene3D" id="2.40.420.20">
    <property type="match status" value="1"/>
</dbReference>
<dbReference type="Gene3D" id="2.40.50.100">
    <property type="match status" value="1"/>
</dbReference>